<sequence>MDKEQYYFAKKYVDVQQFLEPEECHSSKLMIGCEERVWFEHKQAARMCQDLIAHNYKPPFWAGFNADVLIPKNSVGRRMLRFLGLLWNELEARYHSEVPAYEYRVFCPEVDLIRRAATAALTVGGGEVDGVGYVSPLSFEPWEFSLLTGSKFIEASSELNALADLIRRGLLTKDLRNAIKGFRRNATERYKHLMHVAQAGWLKNARNLLIRLDWGYRTTSPSVPVEFKSQQEFLKGCEEINQYREKMLEILRKMFGSELTFFAWKIECSDFRGLHVHWLIAVDGAKHQDRINLPRQIAAAWDAEIDRDKGYTFNVNALPKTEKTGLRVLSYSDPDLLDVLGFYCDYLTKVDYTLKLRMPKHMRSFGCSKLKKIKTKKPGPARSYQMQVKDIHAVRGPKGNRFFKARTRRV</sequence>
<dbReference type="RefSeq" id="WP_274113627.1">
    <property type="nucleotide sequence ID" value="NZ_JAPCKI010000017.1"/>
</dbReference>
<dbReference type="Proteomes" id="UP001148932">
    <property type="component" value="Unassembled WGS sequence"/>
</dbReference>
<reference evidence="2" key="1">
    <citation type="submission" date="2022-10" db="EMBL/GenBank/DDBJ databases">
        <title>Description of microaerobic benzene degrading bacteria.</title>
        <authorList>
            <person name="Bedics A."/>
            <person name="Tancsics A."/>
            <person name="Banerjee S."/>
        </authorList>
    </citation>
    <scope>NUCLEOTIDE SEQUENCE</scope>
    <source>
        <strain evidence="2">D2M1</strain>
    </source>
</reference>
<name>A0ABT5S1Z9_9BURK</name>
<dbReference type="Pfam" id="PF11726">
    <property type="entry name" value="YagK_YfjJ_C"/>
    <property type="match status" value="1"/>
</dbReference>
<dbReference type="EMBL" id="JAPCKI010000017">
    <property type="protein sequence ID" value="MDD2179983.1"/>
    <property type="molecule type" value="Genomic_DNA"/>
</dbReference>
<keyword evidence="3" id="KW-1185">Reference proteome</keyword>
<protein>
    <submittedName>
        <fullName evidence="2">Inovirus Gp2 family protein</fullName>
    </submittedName>
</protein>
<gene>
    <name evidence="2" type="ORF">OIN59_21300</name>
</gene>
<accession>A0ABT5S1Z9</accession>
<evidence type="ECO:0000313" key="3">
    <source>
        <dbReference type="Proteomes" id="UP001148932"/>
    </source>
</evidence>
<proteinExistence type="predicted"/>
<comment type="caution">
    <text evidence="2">The sequence shown here is derived from an EMBL/GenBank/DDBJ whole genome shotgun (WGS) entry which is preliminary data.</text>
</comment>
<dbReference type="InterPro" id="IPR057271">
    <property type="entry name" value="YagK_YfjJ_C"/>
</dbReference>
<evidence type="ECO:0000313" key="2">
    <source>
        <dbReference type="EMBL" id="MDD2179983.1"/>
    </source>
</evidence>
<organism evidence="2 3">
    <name type="scientific">Acidovorax benzenivorans</name>
    <dbReference type="NCBI Taxonomy" id="2987520"/>
    <lineage>
        <taxon>Bacteria</taxon>
        <taxon>Pseudomonadati</taxon>
        <taxon>Pseudomonadota</taxon>
        <taxon>Betaproteobacteria</taxon>
        <taxon>Burkholderiales</taxon>
        <taxon>Comamonadaceae</taxon>
        <taxon>Acidovorax</taxon>
    </lineage>
</organism>
<feature type="domain" description="YagK/YfjJ C-terminal" evidence="1">
    <location>
        <begin position="244"/>
        <end position="368"/>
    </location>
</feature>
<evidence type="ECO:0000259" key="1">
    <source>
        <dbReference type="Pfam" id="PF11726"/>
    </source>
</evidence>